<dbReference type="RefSeq" id="XP_065644096.1">
    <property type="nucleotide sequence ID" value="XM_065788024.1"/>
</dbReference>
<sequence length="212" mass="24261">MVTFNPYDLPTEGVLLTESNTRAFLEDKDCGNGTLCICEDYLLWRGDIESQSFRLSYPSISLHAICRDTSSFPYQCLYCLLDSEDVLETDEENSEPSVTEVRFVPLDSNKIQQMYDSVTQCQELHPDPEISEEEEEEGENDESEANETYYSTADTLEGFYTSADDLENIQMSEEGMANLRRLQENMQIAEVENSEENHEKKNGQFDDADSMI</sequence>
<dbReference type="Gene3D" id="2.30.29.30">
    <property type="entry name" value="Pleckstrin-homology domain (PH domain)/Phosphotyrosine-binding domain (PTB)"/>
    <property type="match status" value="1"/>
</dbReference>
<evidence type="ECO:0000256" key="1">
    <source>
        <dbReference type="ARBA" id="ARBA00004123"/>
    </source>
</evidence>
<keyword evidence="6" id="KW-1185">Reference proteome</keyword>
<gene>
    <name evidence="7" type="primary">LOC100208322</name>
</gene>
<dbReference type="InterPro" id="IPR039924">
    <property type="entry name" value="ICln/Lot5/Saf5"/>
</dbReference>
<proteinExistence type="predicted"/>
<evidence type="ECO:0000313" key="6">
    <source>
        <dbReference type="Proteomes" id="UP001652625"/>
    </source>
</evidence>
<dbReference type="PANTHER" id="PTHR21399:SF0">
    <property type="entry name" value="METHYLOSOME SUBUNIT PICLN"/>
    <property type="match status" value="1"/>
</dbReference>
<evidence type="ECO:0000256" key="3">
    <source>
        <dbReference type="ARBA" id="ARBA00022490"/>
    </source>
</evidence>
<dbReference type="Pfam" id="PF03517">
    <property type="entry name" value="Voldacs"/>
    <property type="match status" value="1"/>
</dbReference>
<feature type="region of interest" description="Disordered" evidence="5">
    <location>
        <begin position="190"/>
        <end position="212"/>
    </location>
</feature>
<feature type="compositionally biased region" description="Acidic residues" evidence="5">
    <location>
        <begin position="129"/>
        <end position="145"/>
    </location>
</feature>
<dbReference type="InterPro" id="IPR011993">
    <property type="entry name" value="PH-like_dom_sf"/>
</dbReference>
<feature type="region of interest" description="Disordered" evidence="5">
    <location>
        <begin position="126"/>
        <end position="146"/>
    </location>
</feature>
<name>A0ABM4B5H7_HYDVU</name>
<protein>
    <submittedName>
        <fullName evidence="7">Methylosome subunit pICln isoform X3</fullName>
    </submittedName>
</protein>
<evidence type="ECO:0000256" key="2">
    <source>
        <dbReference type="ARBA" id="ARBA00004496"/>
    </source>
</evidence>
<reference evidence="7" key="2">
    <citation type="submission" date="2025-08" db="UniProtKB">
        <authorList>
            <consortium name="RefSeq"/>
        </authorList>
    </citation>
    <scope>IDENTIFICATION</scope>
</reference>
<feature type="compositionally biased region" description="Basic and acidic residues" evidence="5">
    <location>
        <begin position="195"/>
        <end position="204"/>
    </location>
</feature>
<dbReference type="PANTHER" id="PTHR21399">
    <property type="entry name" value="CHLORIDE CONDUCTANCE REGULATORY PROTEIN ICLN"/>
    <property type="match status" value="1"/>
</dbReference>
<evidence type="ECO:0000256" key="5">
    <source>
        <dbReference type="SAM" id="MobiDB-lite"/>
    </source>
</evidence>
<evidence type="ECO:0000313" key="7">
    <source>
        <dbReference type="RefSeq" id="XP_065644096.1"/>
    </source>
</evidence>
<evidence type="ECO:0000256" key="4">
    <source>
        <dbReference type="ARBA" id="ARBA00023242"/>
    </source>
</evidence>
<dbReference type="GeneID" id="100208322"/>
<comment type="subcellular location">
    <subcellularLocation>
        <location evidence="2">Cytoplasm</location>
    </subcellularLocation>
    <subcellularLocation>
        <location evidence="1">Nucleus</location>
    </subcellularLocation>
</comment>
<keyword evidence="3" id="KW-0963">Cytoplasm</keyword>
<keyword evidence="4" id="KW-0539">Nucleus</keyword>
<reference evidence="6" key="1">
    <citation type="submission" date="2025-05" db="UniProtKB">
        <authorList>
            <consortium name="RefSeq"/>
        </authorList>
    </citation>
    <scope>NUCLEOTIDE SEQUENCE [LARGE SCALE GENOMIC DNA]</scope>
</reference>
<organism evidence="6 7">
    <name type="scientific">Hydra vulgaris</name>
    <name type="common">Hydra</name>
    <name type="synonym">Hydra attenuata</name>
    <dbReference type="NCBI Taxonomy" id="6087"/>
    <lineage>
        <taxon>Eukaryota</taxon>
        <taxon>Metazoa</taxon>
        <taxon>Cnidaria</taxon>
        <taxon>Hydrozoa</taxon>
        <taxon>Hydroidolina</taxon>
        <taxon>Anthoathecata</taxon>
        <taxon>Aplanulata</taxon>
        <taxon>Hydridae</taxon>
        <taxon>Hydra</taxon>
    </lineage>
</organism>
<accession>A0ABM4B5H7</accession>
<dbReference type="Proteomes" id="UP001652625">
    <property type="component" value="Chromosome 01"/>
</dbReference>